<organism evidence="2 3">
    <name type="scientific">Kordia antarctica</name>
    <dbReference type="NCBI Taxonomy" id="1218801"/>
    <lineage>
        <taxon>Bacteria</taxon>
        <taxon>Pseudomonadati</taxon>
        <taxon>Bacteroidota</taxon>
        <taxon>Flavobacteriia</taxon>
        <taxon>Flavobacteriales</taxon>
        <taxon>Flavobacteriaceae</taxon>
        <taxon>Kordia</taxon>
    </lineage>
</organism>
<keyword evidence="1" id="KW-0812">Transmembrane</keyword>
<reference evidence="2 3" key="1">
    <citation type="journal article" date="2013" name="Int. J. Syst. Evol. Microbiol.">
        <title>Kordia antarctica sp. nov., isolated from Antarctic seawater.</title>
        <authorList>
            <person name="Baek K."/>
            <person name="Choi A."/>
            <person name="Kang I."/>
            <person name="Lee K."/>
            <person name="Cho J.C."/>
        </authorList>
    </citation>
    <scope>NUCLEOTIDE SEQUENCE [LARGE SCALE GENOMIC DNA]</scope>
    <source>
        <strain evidence="2 3">IMCC3317</strain>
    </source>
</reference>
<keyword evidence="1" id="KW-0472">Membrane</keyword>
<evidence type="ECO:0000313" key="3">
    <source>
        <dbReference type="Proteomes" id="UP000464657"/>
    </source>
</evidence>
<protein>
    <submittedName>
        <fullName evidence="2">Uncharacterized protein</fullName>
    </submittedName>
</protein>
<evidence type="ECO:0000256" key="1">
    <source>
        <dbReference type="SAM" id="Phobius"/>
    </source>
</evidence>
<sequence>MKRVYKVILLFVSIFLIGIFSFGSYINSSLKKDNDTRAVDIQKDSLKNAAIDTYYLN</sequence>
<accession>A0A7L4ZNQ5</accession>
<keyword evidence="1" id="KW-1133">Transmembrane helix</keyword>
<gene>
    <name evidence="2" type="ORF">IMCC3317_29130</name>
</gene>
<evidence type="ECO:0000313" key="2">
    <source>
        <dbReference type="EMBL" id="QHI37534.1"/>
    </source>
</evidence>
<proteinExistence type="predicted"/>
<dbReference type="KEGG" id="kan:IMCC3317_29130"/>
<feature type="transmembrane region" description="Helical" evidence="1">
    <location>
        <begin position="7"/>
        <end position="26"/>
    </location>
</feature>
<keyword evidence="3" id="KW-1185">Reference proteome</keyword>
<name>A0A7L4ZNQ5_9FLAO</name>
<dbReference type="AlphaFoldDB" id="A0A7L4ZNQ5"/>
<dbReference type="Proteomes" id="UP000464657">
    <property type="component" value="Chromosome"/>
</dbReference>
<dbReference type="EMBL" id="CP019288">
    <property type="protein sequence ID" value="QHI37534.1"/>
    <property type="molecule type" value="Genomic_DNA"/>
</dbReference>